<keyword evidence="1" id="KW-0812">Transmembrane</keyword>
<evidence type="ECO:0000313" key="2">
    <source>
        <dbReference type="EMBL" id="RCW40645.1"/>
    </source>
</evidence>
<feature type="transmembrane region" description="Helical" evidence="1">
    <location>
        <begin position="62"/>
        <end position="83"/>
    </location>
</feature>
<reference evidence="2 3" key="1">
    <citation type="submission" date="2018-07" db="EMBL/GenBank/DDBJ databases">
        <title>Genomic Encyclopedia of Type Strains, Phase III (KMG-III): the genomes of soil and plant-associated and newly described type strains.</title>
        <authorList>
            <person name="Whitman W."/>
        </authorList>
    </citation>
    <scope>NUCLEOTIDE SEQUENCE [LARGE SCALE GENOMIC DNA]</scope>
    <source>
        <strain evidence="2 3">CECT 7506</strain>
    </source>
</reference>
<keyword evidence="1" id="KW-0472">Membrane</keyword>
<comment type="caution">
    <text evidence="2">The sequence shown here is derived from an EMBL/GenBank/DDBJ whole genome shotgun (WGS) entry which is preliminary data.</text>
</comment>
<keyword evidence="1" id="KW-1133">Transmembrane helix</keyword>
<sequence>MGIVIHEGSRLIAWIFGFGMTLLGGYSLRDFIKEFKGAKKENHLTLWAVLEFSFEILTLNTIGWFIIFFAGLLILIALSIDFIRTVLS</sequence>
<dbReference type="EMBL" id="QPJD01000030">
    <property type="protein sequence ID" value="RCW40645.1"/>
    <property type="molecule type" value="Genomic_DNA"/>
</dbReference>
<dbReference type="Proteomes" id="UP000252415">
    <property type="component" value="Unassembled WGS sequence"/>
</dbReference>
<accession>A0A368VK47</accession>
<dbReference type="RefSeq" id="WP_114384157.1">
    <property type="nucleotide sequence ID" value="NZ_QPJD01000030.1"/>
</dbReference>
<name>A0A368VK47_9BACL</name>
<evidence type="ECO:0000313" key="3">
    <source>
        <dbReference type="Proteomes" id="UP000252415"/>
    </source>
</evidence>
<proteinExistence type="predicted"/>
<keyword evidence="3" id="KW-1185">Reference proteome</keyword>
<evidence type="ECO:0000256" key="1">
    <source>
        <dbReference type="SAM" id="Phobius"/>
    </source>
</evidence>
<feature type="transmembrane region" description="Helical" evidence="1">
    <location>
        <begin position="12"/>
        <end position="28"/>
    </location>
</feature>
<gene>
    <name evidence="2" type="ORF">DFP97_13024</name>
</gene>
<protein>
    <submittedName>
        <fullName evidence="2">Uncharacterized protein</fullName>
    </submittedName>
</protein>
<dbReference type="AlphaFoldDB" id="A0A368VK47"/>
<organism evidence="2 3">
    <name type="scientific">Paenibacillus prosopidis</name>
    <dbReference type="NCBI Taxonomy" id="630520"/>
    <lineage>
        <taxon>Bacteria</taxon>
        <taxon>Bacillati</taxon>
        <taxon>Bacillota</taxon>
        <taxon>Bacilli</taxon>
        <taxon>Bacillales</taxon>
        <taxon>Paenibacillaceae</taxon>
        <taxon>Paenibacillus</taxon>
    </lineage>
</organism>